<keyword evidence="12" id="KW-1185">Reference proteome</keyword>
<evidence type="ECO:0000256" key="2">
    <source>
        <dbReference type="ARBA" id="ARBA00001946"/>
    </source>
</evidence>
<keyword evidence="9" id="KW-0472">Membrane</keyword>
<feature type="transmembrane region" description="Helical" evidence="9">
    <location>
        <begin position="6"/>
        <end position="27"/>
    </location>
</feature>
<evidence type="ECO:0000256" key="9">
    <source>
        <dbReference type="SAM" id="Phobius"/>
    </source>
</evidence>
<accession>A0ABW5N152</accession>
<evidence type="ECO:0000259" key="10">
    <source>
        <dbReference type="Pfam" id="PF03372"/>
    </source>
</evidence>
<keyword evidence="11" id="KW-0255">Endonuclease</keyword>
<comment type="cofactor">
    <cofactor evidence="1">
        <name>Mn(2+)</name>
        <dbReference type="ChEBI" id="CHEBI:29035"/>
    </cofactor>
</comment>
<keyword evidence="9" id="KW-1133">Transmembrane helix</keyword>
<reference evidence="12" key="1">
    <citation type="journal article" date="2019" name="Int. J. Syst. Evol. Microbiol.">
        <title>The Global Catalogue of Microorganisms (GCM) 10K type strain sequencing project: providing services to taxonomists for standard genome sequencing and annotation.</title>
        <authorList>
            <consortium name="The Broad Institute Genomics Platform"/>
            <consortium name="The Broad Institute Genome Sequencing Center for Infectious Disease"/>
            <person name="Wu L."/>
            <person name="Ma J."/>
        </authorList>
    </citation>
    <scope>NUCLEOTIDE SEQUENCE [LARGE SCALE GENOMIC DNA]</scope>
    <source>
        <strain evidence="12">KCTC 52368</strain>
    </source>
</reference>
<organism evidence="11 12">
    <name type="scientific">Croceitalea marina</name>
    <dbReference type="NCBI Taxonomy" id="1775166"/>
    <lineage>
        <taxon>Bacteria</taxon>
        <taxon>Pseudomonadati</taxon>
        <taxon>Bacteroidota</taxon>
        <taxon>Flavobacteriia</taxon>
        <taxon>Flavobacteriales</taxon>
        <taxon>Flavobacteriaceae</taxon>
        <taxon>Croceitalea</taxon>
    </lineage>
</organism>
<dbReference type="RefSeq" id="WP_377767833.1">
    <property type="nucleotide sequence ID" value="NZ_JBHULB010000077.1"/>
</dbReference>
<dbReference type="GO" id="GO:0004519">
    <property type="term" value="F:endonuclease activity"/>
    <property type="evidence" value="ECO:0007669"/>
    <property type="project" value="UniProtKB-KW"/>
</dbReference>
<feature type="transmembrane region" description="Helical" evidence="9">
    <location>
        <begin position="39"/>
        <end position="62"/>
    </location>
</feature>
<name>A0ABW5N152_9FLAO</name>
<keyword evidence="7" id="KW-0460">Magnesium</keyword>
<evidence type="ECO:0000256" key="3">
    <source>
        <dbReference type="ARBA" id="ARBA00022722"/>
    </source>
</evidence>
<evidence type="ECO:0000313" key="11">
    <source>
        <dbReference type="EMBL" id="MFD2588303.1"/>
    </source>
</evidence>
<evidence type="ECO:0000313" key="12">
    <source>
        <dbReference type="Proteomes" id="UP001597526"/>
    </source>
</evidence>
<comment type="cofactor">
    <cofactor evidence="2">
        <name>Mg(2+)</name>
        <dbReference type="ChEBI" id="CHEBI:18420"/>
    </cofactor>
</comment>
<dbReference type="CDD" id="cd09084">
    <property type="entry name" value="EEP-2"/>
    <property type="match status" value="1"/>
</dbReference>
<dbReference type="Pfam" id="PF03372">
    <property type="entry name" value="Exo_endo_phos"/>
    <property type="match status" value="1"/>
</dbReference>
<comment type="caution">
    <text evidence="11">The sequence shown here is derived from an EMBL/GenBank/DDBJ whole genome shotgun (WGS) entry which is preliminary data.</text>
</comment>
<dbReference type="InterPro" id="IPR005135">
    <property type="entry name" value="Endo/exonuclease/phosphatase"/>
</dbReference>
<evidence type="ECO:0000256" key="5">
    <source>
        <dbReference type="ARBA" id="ARBA00022763"/>
    </source>
</evidence>
<dbReference type="Proteomes" id="UP001597526">
    <property type="component" value="Unassembled WGS sequence"/>
</dbReference>
<evidence type="ECO:0000256" key="8">
    <source>
        <dbReference type="ARBA" id="ARBA00023204"/>
    </source>
</evidence>
<dbReference type="PANTHER" id="PTHR15822:SF4">
    <property type="entry name" value="TYROSYL-DNA PHOSPHODIESTERASE 2"/>
    <property type="match status" value="1"/>
</dbReference>
<dbReference type="EMBL" id="JBHULB010000077">
    <property type="protein sequence ID" value="MFD2588303.1"/>
    <property type="molecule type" value="Genomic_DNA"/>
</dbReference>
<keyword evidence="8" id="KW-0234">DNA repair</keyword>
<keyword evidence="4" id="KW-0479">Metal-binding</keyword>
<evidence type="ECO:0000256" key="7">
    <source>
        <dbReference type="ARBA" id="ARBA00022842"/>
    </source>
</evidence>
<gene>
    <name evidence="11" type="ORF">ACFSQJ_15290</name>
</gene>
<keyword evidence="3" id="KW-0540">Nuclease</keyword>
<keyword evidence="9" id="KW-0812">Transmembrane</keyword>
<evidence type="ECO:0000256" key="1">
    <source>
        <dbReference type="ARBA" id="ARBA00001936"/>
    </source>
</evidence>
<dbReference type="PANTHER" id="PTHR15822">
    <property type="entry name" value="TRAF AND TNF RECEPTOR-ASSOCIATED PROTEIN"/>
    <property type="match status" value="1"/>
</dbReference>
<evidence type="ECO:0000256" key="4">
    <source>
        <dbReference type="ARBA" id="ARBA00022723"/>
    </source>
</evidence>
<keyword evidence="6" id="KW-0378">Hydrolase</keyword>
<dbReference type="SUPFAM" id="SSF56219">
    <property type="entry name" value="DNase I-like"/>
    <property type="match status" value="1"/>
</dbReference>
<protein>
    <submittedName>
        <fullName evidence="11">Endonuclease/exonuclease/phosphatase family protein</fullName>
    </submittedName>
</protein>
<dbReference type="InterPro" id="IPR051547">
    <property type="entry name" value="TDP2-like"/>
</dbReference>
<keyword evidence="5" id="KW-0227">DNA damage</keyword>
<feature type="transmembrane region" description="Helical" evidence="9">
    <location>
        <begin position="68"/>
        <end position="88"/>
    </location>
</feature>
<dbReference type="Gene3D" id="3.60.10.10">
    <property type="entry name" value="Endonuclease/exonuclease/phosphatase"/>
    <property type="match status" value="1"/>
</dbReference>
<proteinExistence type="predicted"/>
<evidence type="ECO:0000256" key="6">
    <source>
        <dbReference type="ARBA" id="ARBA00022801"/>
    </source>
</evidence>
<sequence>MKKLSLFSRIVFVLNVFFALTLLFIGFTSYSQENSFPPLLLLSLFVPLLFVVNLFFCLYWFIRRKKHFWLSFVTILIGYFVFGVFYMATKQKKEIDFNNSLNIISYNSRGFNIYENIKRKDVGDQIVRFISSENPDIVCFQEVNYAYLKHFDSYPYRYRSVKSGSGKSKLAILSKYPIISNATISFPNSSNDAVYADIVFKKDTIRIYNVHLQSYKIVPSSQTLTEGQSERTYRKLRNTFDKQLEQAKIFREHLKKSPFKTIISGDFNNTQFSNIYRMVKGDFQDSFLEAGQGFGRTYDLKGLPMRIDYILADDSFEILEHQNYDVKLSDHYPIKATLGIK</sequence>
<dbReference type="InterPro" id="IPR036691">
    <property type="entry name" value="Endo/exonu/phosph_ase_sf"/>
</dbReference>
<feature type="domain" description="Endonuclease/exonuclease/phosphatase" evidence="10">
    <location>
        <begin position="105"/>
        <end position="331"/>
    </location>
</feature>